<dbReference type="EMBL" id="JBHSSW010000003">
    <property type="protein sequence ID" value="MFC6196815.1"/>
    <property type="molecule type" value="Genomic_DNA"/>
</dbReference>
<sequence>MKQKVPSALYFAATERETSRFDAYSADRPSRLPAPTSLGPIKSETLPPVETKLVQSTSYDQELLGAERADRSAFVIQAGAFSNIENAQRLEQELQRFGETRIEQARSSGRSVYRVFLGDYHSREDAQLVLELIGSYGFDGFVSSDT</sequence>
<accession>A0ABW1S5G6</accession>
<dbReference type="Proteomes" id="UP001596303">
    <property type="component" value="Unassembled WGS sequence"/>
</dbReference>
<dbReference type="Pfam" id="PF05036">
    <property type="entry name" value="SPOR"/>
    <property type="match status" value="1"/>
</dbReference>
<dbReference type="PROSITE" id="PS51724">
    <property type="entry name" value="SPOR"/>
    <property type="match status" value="1"/>
</dbReference>
<reference evidence="4" key="1">
    <citation type="journal article" date="2019" name="Int. J. Syst. Evol. Microbiol.">
        <title>The Global Catalogue of Microorganisms (GCM) 10K type strain sequencing project: providing services to taxonomists for standard genome sequencing and annotation.</title>
        <authorList>
            <consortium name="The Broad Institute Genomics Platform"/>
            <consortium name="The Broad Institute Genome Sequencing Center for Infectious Disease"/>
            <person name="Wu L."/>
            <person name="Ma J."/>
        </authorList>
    </citation>
    <scope>NUCLEOTIDE SEQUENCE [LARGE SCALE GENOMIC DNA]</scope>
    <source>
        <strain evidence="4">CGMCC-1.15741</strain>
    </source>
</reference>
<feature type="domain" description="SPOR" evidence="2">
    <location>
        <begin position="68"/>
        <end position="145"/>
    </location>
</feature>
<evidence type="ECO:0000259" key="2">
    <source>
        <dbReference type="PROSITE" id="PS51724"/>
    </source>
</evidence>
<dbReference type="InterPro" id="IPR007730">
    <property type="entry name" value="SPOR-like_dom"/>
</dbReference>
<evidence type="ECO:0000313" key="4">
    <source>
        <dbReference type="Proteomes" id="UP001596303"/>
    </source>
</evidence>
<proteinExistence type="predicted"/>
<comment type="caution">
    <text evidence="3">The sequence shown here is derived from an EMBL/GenBank/DDBJ whole genome shotgun (WGS) entry which is preliminary data.</text>
</comment>
<protein>
    <submittedName>
        <fullName evidence="3">SPOR domain-containing protein</fullName>
    </submittedName>
</protein>
<dbReference type="SUPFAM" id="SSF110997">
    <property type="entry name" value="Sporulation related repeat"/>
    <property type="match status" value="1"/>
</dbReference>
<evidence type="ECO:0000313" key="3">
    <source>
        <dbReference type="EMBL" id="MFC6196815.1"/>
    </source>
</evidence>
<evidence type="ECO:0000256" key="1">
    <source>
        <dbReference type="SAM" id="MobiDB-lite"/>
    </source>
</evidence>
<dbReference type="InterPro" id="IPR036680">
    <property type="entry name" value="SPOR-like_sf"/>
</dbReference>
<gene>
    <name evidence="3" type="ORF">ACFQDM_01920</name>
</gene>
<keyword evidence="4" id="KW-1185">Reference proteome</keyword>
<name>A0ABW1S5G6_9PROT</name>
<dbReference type="Gene3D" id="3.30.70.1070">
    <property type="entry name" value="Sporulation related repeat"/>
    <property type="match status" value="1"/>
</dbReference>
<organism evidence="3 4">
    <name type="scientific">Ponticaulis profundi</name>
    <dbReference type="NCBI Taxonomy" id="2665222"/>
    <lineage>
        <taxon>Bacteria</taxon>
        <taxon>Pseudomonadati</taxon>
        <taxon>Pseudomonadota</taxon>
        <taxon>Alphaproteobacteria</taxon>
        <taxon>Hyphomonadales</taxon>
        <taxon>Hyphomonadaceae</taxon>
        <taxon>Ponticaulis</taxon>
    </lineage>
</organism>
<feature type="region of interest" description="Disordered" evidence="1">
    <location>
        <begin position="21"/>
        <end position="44"/>
    </location>
</feature>